<feature type="region of interest" description="Disordered" evidence="2">
    <location>
        <begin position="592"/>
        <end position="742"/>
    </location>
</feature>
<feature type="compositionally biased region" description="Low complexity" evidence="2">
    <location>
        <begin position="811"/>
        <end position="820"/>
    </location>
</feature>
<reference evidence="3" key="1">
    <citation type="submission" date="2020-11" db="EMBL/GenBank/DDBJ databases">
        <authorList>
            <person name="Tran Van P."/>
        </authorList>
    </citation>
    <scope>NUCLEOTIDE SEQUENCE</scope>
</reference>
<organism evidence="3">
    <name type="scientific">Cyprideis torosa</name>
    <dbReference type="NCBI Taxonomy" id="163714"/>
    <lineage>
        <taxon>Eukaryota</taxon>
        <taxon>Metazoa</taxon>
        <taxon>Ecdysozoa</taxon>
        <taxon>Arthropoda</taxon>
        <taxon>Crustacea</taxon>
        <taxon>Oligostraca</taxon>
        <taxon>Ostracoda</taxon>
        <taxon>Podocopa</taxon>
        <taxon>Podocopida</taxon>
        <taxon>Cytherocopina</taxon>
        <taxon>Cytheroidea</taxon>
        <taxon>Cytherideidae</taxon>
        <taxon>Cyprideis</taxon>
    </lineage>
</organism>
<feature type="compositionally biased region" description="Basic and acidic residues" evidence="2">
    <location>
        <begin position="241"/>
        <end position="276"/>
    </location>
</feature>
<dbReference type="EMBL" id="OB664202">
    <property type="protein sequence ID" value="CAD7232086.1"/>
    <property type="molecule type" value="Genomic_DNA"/>
</dbReference>
<feature type="compositionally biased region" description="Basic and acidic residues" evidence="2">
    <location>
        <begin position="185"/>
        <end position="194"/>
    </location>
</feature>
<feature type="compositionally biased region" description="Acidic residues" evidence="2">
    <location>
        <begin position="617"/>
        <end position="635"/>
    </location>
</feature>
<protein>
    <submittedName>
        <fullName evidence="3">Uncharacterized protein</fullName>
    </submittedName>
</protein>
<accession>A0A7R8WK78</accession>
<dbReference type="AlphaFoldDB" id="A0A7R8WK78"/>
<feature type="region of interest" description="Disordered" evidence="2">
    <location>
        <begin position="134"/>
        <end position="504"/>
    </location>
</feature>
<evidence type="ECO:0000256" key="1">
    <source>
        <dbReference type="SAM" id="Coils"/>
    </source>
</evidence>
<feature type="compositionally biased region" description="Basic and acidic residues" evidence="2">
    <location>
        <begin position="444"/>
        <end position="498"/>
    </location>
</feature>
<proteinExistence type="predicted"/>
<feature type="compositionally biased region" description="Acidic residues" evidence="2">
    <location>
        <begin position="418"/>
        <end position="429"/>
    </location>
</feature>
<sequence>MIWDKFPMGGGTVSTGTVGKPSPGVDINKRDYFRPMIWDINEPGAKRILPVTKTSYDITPVKHAPPRRFQPPPLPWSWTEEDELAERARVDLIRMANEKKRQERKKRQARRKRERRVYIMDRLEFDSEGEVIKKRDDSGVQSVASSSGSSPGRSASWSRSSSGEDNRLPHGQGSTDRLVKAVASELRDVTDDRGQRRRYATDEGDLTYSRETSSEKIFGPPDSQDISSRESMEPDFTVPTAEERQRVKELVEEREKDKEVVQERIVEEEMKPKMSEGVEQGDSYGRGEGGRRPSDDRRMVWDMFPMAGGSMSKKEEKIIEEEEAPLEKKEGEEATPARKEEEGPVVKEGVGEEVSKENEEKVTAEEVEEVSTEKDKEAIPLEKQEIPQEKKAEHEVPVEKEREETAEERKKGEKKEEEAVEEKEEQETEEEKKEEETVEEEKEEGTLEEKTEEGTEKERKEKTPEEMKGEETVEEKKGEETVEEKKGEETVEEKKEEEAYPEVVTESGKKLVEVAHYPAPKAIKREFVPQLVAAIESGNILSSGSKVLYEMHSVLKREEVDEAANQMQVHEETAQEVGTEIKTGAVEEAMDSSAVQKQSEVVPDGGEESVVVKEESAFDVEGEESAADVAVEEEVVEKSSEMLKTEDVSLSADATENDVSEKEMSVERDVSQRETSLDPDGSLRESSTDRDVSESVTEGSLADNEMSIQSYSVEESGTLVGGDEDSLREDTPVVPHQGGLDDVSTFVEEDPLVLAEEQFLCSSDPVPVASEFPEEATTVAEEMVTIQSPSEDFMLHEARSPPDPPCPLLDPPLSSESSLPQGAAAASVELPGQESDPALDEDTTPTSDEQAGLAKSLEAKLRIATGEAKAQTELERLVAWEAGKADYNGADSFSNIQRKMEETIAKAQAKSPPPEPSS</sequence>
<feature type="compositionally biased region" description="Basic and acidic residues" evidence="2">
    <location>
        <begin position="325"/>
        <end position="364"/>
    </location>
</feature>
<feature type="compositionally biased region" description="Basic and acidic residues" evidence="2">
    <location>
        <begin position="659"/>
        <end position="693"/>
    </location>
</feature>
<feature type="compositionally biased region" description="Polar residues" evidence="2">
    <location>
        <begin position="706"/>
        <end position="715"/>
    </location>
</feature>
<keyword evidence="1" id="KW-0175">Coiled coil</keyword>
<feature type="compositionally biased region" description="Basic and acidic residues" evidence="2">
    <location>
        <begin position="371"/>
        <end position="417"/>
    </location>
</feature>
<evidence type="ECO:0000313" key="3">
    <source>
        <dbReference type="EMBL" id="CAD7232086.1"/>
    </source>
</evidence>
<evidence type="ECO:0000256" key="2">
    <source>
        <dbReference type="SAM" id="MobiDB-lite"/>
    </source>
</evidence>
<feature type="compositionally biased region" description="Basic and acidic residues" evidence="2">
    <location>
        <begin position="636"/>
        <end position="647"/>
    </location>
</feature>
<feature type="compositionally biased region" description="Low complexity" evidence="2">
    <location>
        <begin position="139"/>
        <end position="161"/>
    </location>
</feature>
<feature type="compositionally biased region" description="Basic and acidic residues" evidence="2">
    <location>
        <begin position="288"/>
        <end position="300"/>
    </location>
</feature>
<name>A0A7R8WK78_9CRUS</name>
<gene>
    <name evidence="3" type="ORF">CTOB1V02_LOCUS9927</name>
</gene>
<feature type="compositionally biased region" description="Pro residues" evidence="2">
    <location>
        <begin position="801"/>
        <end position="810"/>
    </location>
</feature>
<feature type="region of interest" description="Disordered" evidence="2">
    <location>
        <begin position="790"/>
        <end position="854"/>
    </location>
</feature>
<feature type="coiled-coil region" evidence="1">
    <location>
        <begin position="85"/>
        <end position="115"/>
    </location>
</feature>